<dbReference type="GeneID" id="10504215"/>
<dbReference type="EMBL" id="GL871020">
    <property type="protein sequence ID" value="EGC36667.1"/>
    <property type="molecule type" value="Genomic_DNA"/>
</dbReference>
<name>F0ZHD8_DICPU</name>
<dbReference type="Gene3D" id="3.30.160.60">
    <property type="entry name" value="Classic Zinc Finger"/>
    <property type="match status" value="1"/>
</dbReference>
<dbReference type="PANTHER" id="PTHR31768">
    <property type="entry name" value="B BOX-TYPE DOMAIN-CONTAINING PROTEIN"/>
    <property type="match status" value="1"/>
</dbReference>
<dbReference type="OMA" id="DCINDGH"/>
<protein>
    <recommendedName>
        <fullName evidence="3">B box-type domain-containing protein</fullName>
    </recommendedName>
</protein>
<organism evidence="1 2">
    <name type="scientific">Dictyostelium purpureum</name>
    <name type="common">Slime mold</name>
    <dbReference type="NCBI Taxonomy" id="5786"/>
    <lineage>
        <taxon>Eukaryota</taxon>
        <taxon>Amoebozoa</taxon>
        <taxon>Evosea</taxon>
        <taxon>Eumycetozoa</taxon>
        <taxon>Dictyostelia</taxon>
        <taxon>Dictyosteliales</taxon>
        <taxon>Dictyosteliaceae</taxon>
        <taxon>Dictyostelium</taxon>
    </lineage>
</organism>
<dbReference type="AlphaFoldDB" id="F0ZHD8"/>
<accession>F0ZHD8</accession>
<dbReference type="SUPFAM" id="SSF57845">
    <property type="entry name" value="B-box zinc-binding domain"/>
    <property type="match status" value="1"/>
</dbReference>
<proteinExistence type="predicted"/>
<dbReference type="VEuPathDB" id="AmoebaDB:DICPUDRAFT_150840"/>
<dbReference type="InParanoid" id="F0ZHD8"/>
<dbReference type="InterPro" id="IPR040328">
    <property type="entry name" value="DDB_G0279899-like"/>
</dbReference>
<dbReference type="eggNOG" id="ENOG502QRJ9">
    <property type="taxonomic scope" value="Eukaryota"/>
</dbReference>
<keyword evidence="2" id="KW-1185">Reference proteome</keyword>
<reference evidence="2" key="1">
    <citation type="journal article" date="2011" name="Genome Biol.">
        <title>Comparative genomics of the social amoebae Dictyostelium discoideum and Dictyostelium purpureum.</title>
        <authorList>
            <consortium name="US DOE Joint Genome Institute (JGI-PGF)"/>
            <person name="Sucgang R."/>
            <person name="Kuo A."/>
            <person name="Tian X."/>
            <person name="Salerno W."/>
            <person name="Parikh A."/>
            <person name="Feasley C.L."/>
            <person name="Dalin E."/>
            <person name="Tu H."/>
            <person name="Huang E."/>
            <person name="Barry K."/>
            <person name="Lindquist E."/>
            <person name="Shapiro H."/>
            <person name="Bruce D."/>
            <person name="Schmutz J."/>
            <person name="Salamov A."/>
            <person name="Fey P."/>
            <person name="Gaudet P."/>
            <person name="Anjard C."/>
            <person name="Babu M.M."/>
            <person name="Basu S."/>
            <person name="Bushmanova Y."/>
            <person name="van der Wel H."/>
            <person name="Katoh-Kurasawa M."/>
            <person name="Dinh C."/>
            <person name="Coutinho P.M."/>
            <person name="Saito T."/>
            <person name="Elias M."/>
            <person name="Schaap P."/>
            <person name="Kay R.R."/>
            <person name="Henrissat B."/>
            <person name="Eichinger L."/>
            <person name="Rivero F."/>
            <person name="Putnam N.H."/>
            <person name="West C.M."/>
            <person name="Loomis W.F."/>
            <person name="Chisholm R.L."/>
            <person name="Shaulsky G."/>
            <person name="Strassmann J.E."/>
            <person name="Queller D.C."/>
            <person name="Kuspa A."/>
            <person name="Grigoriev I.V."/>
        </authorList>
    </citation>
    <scope>NUCLEOTIDE SEQUENCE [LARGE SCALE GENOMIC DNA]</scope>
    <source>
        <strain evidence="2">QSDP1</strain>
    </source>
</reference>
<evidence type="ECO:0000313" key="2">
    <source>
        <dbReference type="Proteomes" id="UP000001064"/>
    </source>
</evidence>
<dbReference type="FunCoup" id="F0ZHD8">
    <property type="interactions" value="926"/>
</dbReference>
<sequence>MSNNQQYDNKCFNHPYQDIVFICSNCPNYIPVCIDCINDGHRGHTFKKLNDIHLRNQIQQEFNDQTIPKLNNYLENNKKILEESNNHFKQINDNHTKNFEKAFKIFKELRDFFLNIINAKEIDVKLLLTTKLNKNTDINNIITTIIEKNNNIINNAIKFNNDINNNNDDVNNNDDDVNNNNNEFIKLLKHNHQCNNLLSNINNNSLPEYKDTQLIIQENNLDSIKDLINSYLEVIDIPLDLKTLKFYNKEFTIYQEGCDISHLEIINLAIGPIECLPKTIPATVTHLLLLDGFDQPLNFIPPTVQYLYLQNIKYQLTPDSIPATVTHLYLLDGFNQPLNFIPPTVQYLYLHNIKYQLTPDSIPATVTHLYLLDGFDQPLDFIPPTVQRLNLHNIKYQLKPGSIPNHLTFLIFGHGFSQRITKGIIPDSITYIQIGDVDYPLDNDSISNPKQKISYLSTYKHLKSK</sequence>
<dbReference type="RefSeq" id="XP_003286835.1">
    <property type="nucleotide sequence ID" value="XM_003286787.1"/>
</dbReference>
<dbReference type="KEGG" id="dpp:DICPUDRAFT_150840"/>
<dbReference type="Proteomes" id="UP000001064">
    <property type="component" value="Unassembled WGS sequence"/>
</dbReference>
<evidence type="ECO:0000313" key="1">
    <source>
        <dbReference type="EMBL" id="EGC36667.1"/>
    </source>
</evidence>
<evidence type="ECO:0008006" key="3">
    <source>
        <dbReference type="Google" id="ProtNLM"/>
    </source>
</evidence>
<dbReference type="PANTHER" id="PTHR31768:SF3">
    <property type="entry name" value="B BOX-TYPE DOMAIN-CONTAINING PROTEIN-RELATED"/>
    <property type="match status" value="1"/>
</dbReference>
<dbReference type="Pfam" id="PF05725">
    <property type="entry name" value="FNIP"/>
    <property type="match status" value="3"/>
</dbReference>
<gene>
    <name evidence="1" type="ORF">DICPUDRAFT_150840</name>
</gene>
<dbReference type="InterPro" id="IPR008615">
    <property type="entry name" value="FNIP"/>
</dbReference>